<dbReference type="InterPro" id="IPR011112">
    <property type="entry name" value="Rho-like_N"/>
</dbReference>
<reference evidence="3 4" key="1">
    <citation type="journal article" date="2021" name="Microorganisms">
        <title>Genome Evolution of Filamentous Cyanobacterium Nostoc Species: From Facultative Symbiosis to Free Living.</title>
        <authorList>
            <person name="Huo D."/>
            <person name="Li H."/>
            <person name="Cai F."/>
            <person name="Guo X."/>
            <person name="Qiao Z."/>
            <person name="Wang W."/>
            <person name="Yu G."/>
            <person name="Li R."/>
        </authorList>
    </citation>
    <scope>NUCLEOTIDE SEQUENCE [LARGE SCALE GENOMIC DNA]</scope>
    <source>
        <strain evidence="3 4">CHAB 5714</strain>
    </source>
</reference>
<gene>
    <name evidence="3" type="ORF">LC586_17665</name>
</gene>
<accession>A0ABS8I9V5</accession>
<dbReference type="RefSeq" id="WP_229486038.1">
    <property type="nucleotide sequence ID" value="NZ_JAIVFQ010000024.1"/>
</dbReference>
<dbReference type="SUPFAM" id="SSF110849">
    <property type="entry name" value="ParB/Sulfiredoxin"/>
    <property type="match status" value="1"/>
</dbReference>
<evidence type="ECO:0000313" key="3">
    <source>
        <dbReference type="EMBL" id="MCC5600985.1"/>
    </source>
</evidence>
<evidence type="ECO:0000313" key="4">
    <source>
        <dbReference type="Proteomes" id="UP001199525"/>
    </source>
</evidence>
<dbReference type="Proteomes" id="UP001199525">
    <property type="component" value="Unassembled WGS sequence"/>
</dbReference>
<dbReference type="InterPro" id="IPR036269">
    <property type="entry name" value="Rho_N_sf"/>
</dbReference>
<dbReference type="Gene3D" id="3.90.1530.10">
    <property type="entry name" value="Conserved hypothetical protein from pyrococcus furiosus pfu- 392566-001, ParB domain"/>
    <property type="match status" value="1"/>
</dbReference>
<protein>
    <submittedName>
        <fullName evidence="3">Rho termination factor N-terminal domain-containing protein</fullName>
    </submittedName>
</protein>
<feature type="domain" description="Rho termination factor-like N-terminal" evidence="2">
    <location>
        <begin position="157"/>
        <end position="196"/>
    </location>
</feature>
<dbReference type="Pfam" id="PF07498">
    <property type="entry name" value="Rho_N"/>
    <property type="match status" value="1"/>
</dbReference>
<name>A0ABS8I9V5_9NOSO</name>
<comment type="caution">
    <text evidence="3">The sequence shown here is derived from an EMBL/GenBank/DDBJ whole genome shotgun (WGS) entry which is preliminary data.</text>
</comment>
<sequence>MKLSNSFIAVKKISSPVLCSQFSEDKLRQTAELILKIEGIINPLILRRTSAQSYEVVDGHFEYYAAAIAKEIDPQKGEYIGAFVLDPDNEEVLYKQIKLMRKREFGDNDVKEKLESLATQITELAESVKKIENILSTQKPKPGNQKKTQKEKSEKSEYDAMTVPQLKEKAKQQKIMGYSKMNKSELIAAIANNLKS</sequence>
<feature type="compositionally biased region" description="Basic and acidic residues" evidence="1">
    <location>
        <begin position="148"/>
        <end position="158"/>
    </location>
</feature>
<keyword evidence="4" id="KW-1185">Reference proteome</keyword>
<dbReference type="SUPFAM" id="SSF68912">
    <property type="entry name" value="Rho N-terminal domain-like"/>
    <property type="match status" value="1"/>
</dbReference>
<feature type="region of interest" description="Disordered" evidence="1">
    <location>
        <begin position="134"/>
        <end position="164"/>
    </location>
</feature>
<organism evidence="3 4">
    <name type="scientific">Nostoc favosum CHAB5714</name>
    <dbReference type="NCBI Taxonomy" id="2780399"/>
    <lineage>
        <taxon>Bacteria</taxon>
        <taxon>Bacillati</taxon>
        <taxon>Cyanobacteriota</taxon>
        <taxon>Cyanophyceae</taxon>
        <taxon>Nostocales</taxon>
        <taxon>Nostocaceae</taxon>
        <taxon>Nostoc</taxon>
        <taxon>Nostoc favosum</taxon>
    </lineage>
</organism>
<dbReference type="Gene3D" id="1.10.720.10">
    <property type="match status" value="1"/>
</dbReference>
<dbReference type="InterPro" id="IPR036086">
    <property type="entry name" value="ParB/Sulfiredoxin_sf"/>
</dbReference>
<dbReference type="EMBL" id="JAIVFQ010000024">
    <property type="protein sequence ID" value="MCC5600985.1"/>
    <property type="molecule type" value="Genomic_DNA"/>
</dbReference>
<proteinExistence type="predicted"/>
<dbReference type="SMART" id="SM00959">
    <property type="entry name" value="Rho_N"/>
    <property type="match status" value="1"/>
</dbReference>
<evidence type="ECO:0000256" key="1">
    <source>
        <dbReference type="SAM" id="MobiDB-lite"/>
    </source>
</evidence>
<evidence type="ECO:0000259" key="2">
    <source>
        <dbReference type="SMART" id="SM00959"/>
    </source>
</evidence>